<gene>
    <name evidence="2" type="ORF">SAMN02982919_00660</name>
</gene>
<dbReference type="GO" id="GO:0090313">
    <property type="term" value="P:regulation of protein targeting to membrane"/>
    <property type="evidence" value="ECO:0007669"/>
    <property type="project" value="TreeGrafter"/>
</dbReference>
<dbReference type="InterPro" id="IPR052894">
    <property type="entry name" value="AsmA-related"/>
</dbReference>
<dbReference type="AlphaFoldDB" id="A0A1H9FX16"/>
<reference evidence="2 3" key="1">
    <citation type="submission" date="2016-10" db="EMBL/GenBank/DDBJ databases">
        <authorList>
            <person name="de Groot N.N."/>
        </authorList>
    </citation>
    <scope>NUCLEOTIDE SEQUENCE [LARGE SCALE GENOMIC DNA]</scope>
    <source>
        <strain evidence="2 3">ATCC 35958</strain>
    </source>
</reference>
<dbReference type="PANTHER" id="PTHR30441:SF8">
    <property type="entry name" value="DUF748 DOMAIN-CONTAINING PROTEIN"/>
    <property type="match status" value="1"/>
</dbReference>
<dbReference type="Gene3D" id="3.30.1330.60">
    <property type="entry name" value="OmpA-like domain"/>
    <property type="match status" value="1"/>
</dbReference>
<evidence type="ECO:0000313" key="3">
    <source>
        <dbReference type="Proteomes" id="UP000199766"/>
    </source>
</evidence>
<dbReference type="Pfam" id="PF05359">
    <property type="entry name" value="DUF748"/>
    <property type="match status" value="2"/>
</dbReference>
<dbReference type="STRING" id="180197.SAMN02982919_00660"/>
<dbReference type="PANTHER" id="PTHR30441">
    <property type="entry name" value="DUF748 DOMAIN-CONTAINING PROTEIN"/>
    <property type="match status" value="1"/>
</dbReference>
<sequence>MQISSFCHKRWVRWALASLAGWMLLCAVGWLALPWVLRSVGEKIGSERLGRAVQIGAVDVRPWSLELTVRDVRIAGASADSKPLFQLQRLYLNVQWESLWRLAPVLDGLELDAPVLHITQQAPGRYDIDDIVARLEAAKPPEPDHSAPPAFALHNVVLRDGAVALQDDTVGRTHTLRQLQLQIPFLSNLPTQREIKVQPQLAFELNGTPFSSSAQATPFATQRQADMALRWSGLDLKPYLAYLPASLPVRLQSALLDADVRVHFEQADTNTPVLRLSGRLGARQLQLSDAAQAPLLSVEALTLELGDVRPLERRVQLQSVQVDAPRVHLQRQRDGRLNWAAPKPSSTAPAAPQTSTDAAWTVAVDKINVHQAQLDWQDESLATPAHLRLHELALQAHHIRWPLLEAVPFAGHMQLLAPGDARAPARLAFEGQATERKAKLALSVQALPLGWARPYLAQQLLPPLDGLLEADVGLAWDDPTVVAQIAQLSINGLELACAPKTDCVPAAAPGLAVRSQNTLAELKQLRIEGAQIHLPKRSVTVQSMALTQPRLLVERGEDGRWMFERWLPVAGPQPITTKAKEAPKEAAAPPWSLHWANLALHGGSVAFRDEAAASPVALLVSGLQVQLKNFAPLAANAPPAALSLSARMGAGRTEPGRLDYEGTLALAPLATQGKLRAQQLPLHVLEPYVAQDLNVDIRRADGSFQGQVAYAQLAAGPQVTVQGDVALDDVRVRALAASPEAAEKSTKGLPTLERTQELLNWKSLAVRGVSLAMAPGKPLQLDVRETALMDFFARVVLQEDGRLNLQNWRKTPAPAPTSTVTTPAGSVPVAVVPATPDPIIRIGPITLSGGRVDFSDYFIKPNYSADVSALAGRLSAFSSVPAAPGMPPQMADLELRGRAQGTASLDIIGQFNPLAQPLALDIHGQMRDLELPPLSPYTIKYAGHGIERGKLSMDIHYQVQPNGQLTAGNKLVLHQLKFGDPVEGAPASLPVRLAVALLADRNGVIDVDLPISGSLNDPEFRLGAVIFKVVGNLIVKAVTAPFSLLTGLFSGGSELGVVAFAPGTAQLDATARDNLDKVAKAMQERPALNMTVVGQASATAEQEAWRQERLQQLVLAHKRRAAARAGQAADSIDAVSAEEYPALLKEVYRRADLKKERNLIGMAKEVPLAQMEAVLLGSIAVPDNAMRELALARAVTVRDYLASRDLPLERLFLGAPTTVQADTTWKPQAELSLAVR</sequence>
<protein>
    <submittedName>
        <fullName evidence="2">Uncharacterized protein involved in outer membrane biogenesis</fullName>
    </submittedName>
</protein>
<dbReference type="EMBL" id="FOGD01000001">
    <property type="protein sequence ID" value="SEQ42414.1"/>
    <property type="molecule type" value="Genomic_DNA"/>
</dbReference>
<name>A0A1H9FX16_9BURK</name>
<keyword evidence="1" id="KW-0472">Membrane</keyword>
<dbReference type="InterPro" id="IPR036737">
    <property type="entry name" value="OmpA-like_sf"/>
</dbReference>
<dbReference type="OrthoDB" id="9757969at2"/>
<keyword evidence="3" id="KW-1185">Reference proteome</keyword>
<organism evidence="2 3">
    <name type="scientific">Giesbergeria anulus</name>
    <dbReference type="NCBI Taxonomy" id="180197"/>
    <lineage>
        <taxon>Bacteria</taxon>
        <taxon>Pseudomonadati</taxon>
        <taxon>Pseudomonadota</taxon>
        <taxon>Betaproteobacteria</taxon>
        <taxon>Burkholderiales</taxon>
        <taxon>Comamonadaceae</taxon>
        <taxon>Giesbergeria</taxon>
    </lineage>
</organism>
<accession>A0A1H9FX16</accession>
<evidence type="ECO:0000256" key="1">
    <source>
        <dbReference type="SAM" id="Phobius"/>
    </source>
</evidence>
<evidence type="ECO:0000313" key="2">
    <source>
        <dbReference type="EMBL" id="SEQ42414.1"/>
    </source>
</evidence>
<keyword evidence="1" id="KW-0812">Transmembrane</keyword>
<proteinExistence type="predicted"/>
<keyword evidence="1" id="KW-1133">Transmembrane helix</keyword>
<dbReference type="GO" id="GO:0005886">
    <property type="term" value="C:plasma membrane"/>
    <property type="evidence" value="ECO:0007669"/>
    <property type="project" value="TreeGrafter"/>
</dbReference>
<dbReference type="Proteomes" id="UP000199766">
    <property type="component" value="Unassembled WGS sequence"/>
</dbReference>
<feature type="transmembrane region" description="Helical" evidence="1">
    <location>
        <begin position="12"/>
        <end position="37"/>
    </location>
</feature>
<dbReference type="InterPro" id="IPR008023">
    <property type="entry name" value="DUF748"/>
</dbReference>
<dbReference type="RefSeq" id="WP_091453182.1">
    <property type="nucleotide sequence ID" value="NZ_FOGD01000001.1"/>
</dbReference>